<keyword evidence="2" id="KW-1185">Reference proteome</keyword>
<protein>
    <submittedName>
        <fullName evidence="1">Uncharacterized protein</fullName>
    </submittedName>
</protein>
<organism evidence="1 2">
    <name type="scientific">Candidatus Thiodiazotropha endolucinida</name>
    <dbReference type="NCBI Taxonomy" id="1655433"/>
    <lineage>
        <taxon>Bacteria</taxon>
        <taxon>Pseudomonadati</taxon>
        <taxon>Pseudomonadota</taxon>
        <taxon>Gammaproteobacteria</taxon>
        <taxon>Chromatiales</taxon>
        <taxon>Sedimenticolaceae</taxon>
        <taxon>Candidatus Thiodiazotropha</taxon>
    </lineage>
</organism>
<name>A0A7Z1ADK7_9GAMM</name>
<sequence length="229" mass="25048">MGDYTLGARGSRFNLGNYQLRLDPEIEAQMAQMRAGTLPLRIQRLFLQPNWRNFDRNLLNYILLQRPVTTANSRQPAPGPAVPRPGQVGDVLRAVWSLPAVQQAANRLLQDSQRRLRREWNQGGVGNQIMMVTAAATLAGTSLTALLVNPQTRELVLDFVNRRDIPVPGVRGLTIQMRGRGRGAGLGMRNIGGTGLSVRGGASHSAATGNVDWDIGITLDLTQLVPDLR</sequence>
<comment type="caution">
    <text evidence="1">The sequence shown here is derived from an EMBL/GenBank/DDBJ whole genome shotgun (WGS) entry which is preliminary data.</text>
</comment>
<gene>
    <name evidence="1" type="ORF">CODIS_37360</name>
</gene>
<reference evidence="1 2" key="1">
    <citation type="submission" date="2016-06" db="EMBL/GenBank/DDBJ databases">
        <title>Genome sequence of endosymbiont of Candidatus Endolucinida thiodiazotropha.</title>
        <authorList>
            <person name="Poehlein A."/>
            <person name="Koenig S."/>
            <person name="Heiden S.E."/>
            <person name="Thuermer A."/>
            <person name="Voget S."/>
            <person name="Daniel R."/>
            <person name="Markert S."/>
            <person name="Gros O."/>
            <person name="Schweder T."/>
        </authorList>
    </citation>
    <scope>NUCLEOTIDE SEQUENCE [LARGE SCALE GENOMIC DNA]</scope>
    <source>
        <strain evidence="1 2">COS</strain>
    </source>
</reference>
<dbReference type="EMBL" id="MARB01000029">
    <property type="protein sequence ID" value="ODJ86020.1"/>
    <property type="molecule type" value="Genomic_DNA"/>
</dbReference>
<evidence type="ECO:0000313" key="2">
    <source>
        <dbReference type="Proteomes" id="UP000094769"/>
    </source>
</evidence>
<dbReference type="AlphaFoldDB" id="A0A7Z1ADK7"/>
<dbReference type="RefSeq" id="WP_069127846.1">
    <property type="nucleotide sequence ID" value="NZ_MARB01000029.1"/>
</dbReference>
<evidence type="ECO:0000313" key="1">
    <source>
        <dbReference type="EMBL" id="ODJ86020.1"/>
    </source>
</evidence>
<accession>A0A7Z1ADK7</accession>
<proteinExistence type="predicted"/>
<dbReference type="Proteomes" id="UP000094769">
    <property type="component" value="Unassembled WGS sequence"/>
</dbReference>